<reference evidence="6" key="1">
    <citation type="submission" date="2020-11" db="EMBL/GenBank/DDBJ databases">
        <authorList>
            <consortium name="DOE Joint Genome Institute"/>
            <person name="Ahrendt S."/>
            <person name="Riley R."/>
            <person name="Andreopoulos W."/>
            <person name="Labutti K."/>
            <person name="Pangilinan J."/>
            <person name="Ruiz-Duenas F.J."/>
            <person name="Barrasa J.M."/>
            <person name="Sanchez-Garcia M."/>
            <person name="Camarero S."/>
            <person name="Miyauchi S."/>
            <person name="Serrano A."/>
            <person name="Linde D."/>
            <person name="Babiker R."/>
            <person name="Drula E."/>
            <person name="Ayuso-Fernandez I."/>
            <person name="Pacheco R."/>
            <person name="Padilla G."/>
            <person name="Ferreira P."/>
            <person name="Barriuso J."/>
            <person name="Kellner H."/>
            <person name="Castanera R."/>
            <person name="Alfaro M."/>
            <person name="Ramirez L."/>
            <person name="Pisabarro A.G."/>
            <person name="Kuo A."/>
            <person name="Tritt A."/>
            <person name="Lipzen A."/>
            <person name="He G."/>
            <person name="Yan M."/>
            <person name="Ng V."/>
            <person name="Cullen D."/>
            <person name="Martin F."/>
            <person name="Rosso M.-N."/>
            <person name="Henrissat B."/>
            <person name="Hibbett D."/>
            <person name="Martinez A.T."/>
            <person name="Grigoriev I.V."/>
        </authorList>
    </citation>
    <scope>NUCLEOTIDE SEQUENCE</scope>
    <source>
        <strain evidence="6">AH 40177</strain>
    </source>
</reference>
<sequence length="228" mass="25095">MSTNVLIVGPTDTNPSISTRLNAALLLLRNGLTVRIIEKQSQFHPGERGAGIMVRALLPLRSEAFTLSQVSNSGIIQSTRHITRYYQAKHDAARVYQMENTPARPLHNPLFLGQNIHEQVLREHIFADYGVQVELDTELRSFEQHADHVVAHIVKAADLKEENIKVDWLIGADGARSTVRKQLGLTFVGETPAEIGAVIGDIHIAGDSIKGDEVSDYPSVAFHGLIPI</sequence>
<dbReference type="GO" id="GO:0071949">
    <property type="term" value="F:FAD binding"/>
    <property type="evidence" value="ECO:0007669"/>
    <property type="project" value="InterPro"/>
</dbReference>
<dbReference type="PANTHER" id="PTHR43004">
    <property type="entry name" value="TRK SYSTEM POTASSIUM UPTAKE PROTEIN"/>
    <property type="match status" value="1"/>
</dbReference>
<organism evidence="6 7">
    <name type="scientific">Rhodocollybia butyracea</name>
    <dbReference type="NCBI Taxonomy" id="206335"/>
    <lineage>
        <taxon>Eukaryota</taxon>
        <taxon>Fungi</taxon>
        <taxon>Dikarya</taxon>
        <taxon>Basidiomycota</taxon>
        <taxon>Agaricomycotina</taxon>
        <taxon>Agaricomycetes</taxon>
        <taxon>Agaricomycetidae</taxon>
        <taxon>Agaricales</taxon>
        <taxon>Marasmiineae</taxon>
        <taxon>Omphalotaceae</taxon>
        <taxon>Rhodocollybia</taxon>
    </lineage>
</organism>
<dbReference type="OrthoDB" id="2690153at2759"/>
<feature type="domain" description="FAD-binding" evidence="5">
    <location>
        <begin position="21"/>
        <end position="193"/>
    </location>
</feature>
<evidence type="ECO:0000313" key="7">
    <source>
        <dbReference type="Proteomes" id="UP000772434"/>
    </source>
</evidence>
<evidence type="ECO:0000259" key="5">
    <source>
        <dbReference type="Pfam" id="PF01494"/>
    </source>
</evidence>
<dbReference type="EMBL" id="JADNRY010000003">
    <property type="protein sequence ID" value="KAF9077691.1"/>
    <property type="molecule type" value="Genomic_DNA"/>
</dbReference>
<dbReference type="SUPFAM" id="SSF51905">
    <property type="entry name" value="FAD/NAD(P)-binding domain"/>
    <property type="match status" value="1"/>
</dbReference>
<comment type="cofactor">
    <cofactor evidence="1">
        <name>FAD</name>
        <dbReference type="ChEBI" id="CHEBI:57692"/>
    </cofactor>
</comment>
<dbReference type="InterPro" id="IPR050641">
    <property type="entry name" value="RIFMO-like"/>
</dbReference>
<dbReference type="AlphaFoldDB" id="A0A9P5Q3Z9"/>
<dbReference type="InterPro" id="IPR002938">
    <property type="entry name" value="FAD-bd"/>
</dbReference>
<protein>
    <submittedName>
        <fullName evidence="6">FAD binding domain-containing protein</fullName>
    </submittedName>
</protein>
<evidence type="ECO:0000313" key="6">
    <source>
        <dbReference type="EMBL" id="KAF9077691.1"/>
    </source>
</evidence>
<dbReference type="Pfam" id="PF01494">
    <property type="entry name" value="FAD_binding_3"/>
    <property type="match status" value="1"/>
</dbReference>
<keyword evidence="4" id="KW-0560">Oxidoreductase</keyword>
<evidence type="ECO:0000256" key="4">
    <source>
        <dbReference type="ARBA" id="ARBA00023002"/>
    </source>
</evidence>
<dbReference type="PANTHER" id="PTHR43004:SF19">
    <property type="entry name" value="BINDING MONOOXYGENASE, PUTATIVE (JCVI)-RELATED"/>
    <property type="match status" value="1"/>
</dbReference>
<evidence type="ECO:0000256" key="3">
    <source>
        <dbReference type="ARBA" id="ARBA00022827"/>
    </source>
</evidence>
<evidence type="ECO:0000256" key="2">
    <source>
        <dbReference type="ARBA" id="ARBA00022630"/>
    </source>
</evidence>
<proteinExistence type="predicted"/>
<evidence type="ECO:0000256" key="1">
    <source>
        <dbReference type="ARBA" id="ARBA00001974"/>
    </source>
</evidence>
<keyword evidence="3" id="KW-0274">FAD</keyword>
<dbReference type="Gene3D" id="3.50.50.60">
    <property type="entry name" value="FAD/NAD(P)-binding domain"/>
    <property type="match status" value="1"/>
</dbReference>
<keyword evidence="2" id="KW-0285">Flavoprotein</keyword>
<accession>A0A9P5Q3Z9</accession>
<dbReference type="Proteomes" id="UP000772434">
    <property type="component" value="Unassembled WGS sequence"/>
</dbReference>
<comment type="caution">
    <text evidence="6">The sequence shown here is derived from an EMBL/GenBank/DDBJ whole genome shotgun (WGS) entry which is preliminary data.</text>
</comment>
<keyword evidence="7" id="KW-1185">Reference proteome</keyword>
<dbReference type="GO" id="GO:0016709">
    <property type="term" value="F:oxidoreductase activity, acting on paired donors, with incorporation or reduction of molecular oxygen, NAD(P)H as one donor, and incorporation of one atom of oxygen"/>
    <property type="evidence" value="ECO:0007669"/>
    <property type="project" value="UniProtKB-ARBA"/>
</dbReference>
<name>A0A9P5Q3Z9_9AGAR</name>
<dbReference type="InterPro" id="IPR036188">
    <property type="entry name" value="FAD/NAD-bd_sf"/>
</dbReference>
<gene>
    <name evidence="6" type="ORF">BDP27DRAFT_1413390</name>
</gene>